<dbReference type="FunFam" id="1.20.1250.20:FF:000067">
    <property type="entry name" value="sialin isoform X2"/>
    <property type="match status" value="1"/>
</dbReference>
<feature type="transmembrane region" description="Helical" evidence="27">
    <location>
        <begin position="386"/>
        <end position="408"/>
    </location>
</feature>
<feature type="region of interest" description="Disordered" evidence="26">
    <location>
        <begin position="482"/>
        <end position="504"/>
    </location>
</feature>
<feature type="transmembrane region" description="Helical" evidence="27">
    <location>
        <begin position="362"/>
        <end position="380"/>
    </location>
</feature>
<dbReference type="PANTHER" id="PTHR11662">
    <property type="entry name" value="SOLUTE CARRIER FAMILY 17"/>
    <property type="match status" value="1"/>
</dbReference>
<keyword evidence="11 27" id="KW-0472">Membrane</keyword>
<gene>
    <name evidence="29" type="primary">Slc17a5</name>
    <name evidence="29" type="ORF">TNIN_170591</name>
</gene>
<feature type="compositionally biased region" description="Basic and acidic residues" evidence="26">
    <location>
        <begin position="484"/>
        <end position="504"/>
    </location>
</feature>
<keyword evidence="30" id="KW-1185">Reference proteome</keyword>
<protein>
    <recommendedName>
        <fullName evidence="22">Sialin</fullName>
    </recommendedName>
    <alternativeName>
        <fullName evidence="25">H(+)/nitrate cotransporter</fullName>
    </alternativeName>
    <alternativeName>
        <fullName evidence="23">H(+)/sialic acid cotransporter</fullName>
    </alternativeName>
    <alternativeName>
        <fullName evidence="24">Vesicular excitatory amino acid transporter</fullName>
    </alternativeName>
</protein>
<keyword evidence="14" id="KW-0968">Cytoplasmic vesicle</keyword>
<dbReference type="GO" id="GO:0005765">
    <property type="term" value="C:lysosomal membrane"/>
    <property type="evidence" value="ECO:0007669"/>
    <property type="project" value="UniProtKB-SubCell"/>
</dbReference>
<feature type="domain" description="Major facilitator superfamily (MFS) profile" evidence="28">
    <location>
        <begin position="29"/>
        <end position="478"/>
    </location>
</feature>
<comment type="function">
    <text evidence="21">Receptor for CM101, a polysaccharide produced by group B Streptococcus with antipathoangiogenic properties.</text>
</comment>
<keyword evidence="8" id="KW-0769">Symport</keyword>
<dbReference type="SUPFAM" id="SSF103473">
    <property type="entry name" value="MFS general substrate transporter"/>
    <property type="match status" value="1"/>
</dbReference>
<evidence type="ECO:0000256" key="8">
    <source>
        <dbReference type="ARBA" id="ARBA00022847"/>
    </source>
</evidence>
<dbReference type="InterPro" id="IPR036259">
    <property type="entry name" value="MFS_trans_sf"/>
</dbReference>
<evidence type="ECO:0000256" key="25">
    <source>
        <dbReference type="ARBA" id="ARBA00081925"/>
    </source>
</evidence>
<evidence type="ECO:0000256" key="14">
    <source>
        <dbReference type="ARBA" id="ARBA00023329"/>
    </source>
</evidence>
<dbReference type="OrthoDB" id="6410675at2759"/>
<comment type="subcellular location">
    <subcellularLocation>
        <location evidence="2">Basolateral cell membrane</location>
        <topology evidence="2">Multi-pass membrane protein</topology>
    </subcellularLocation>
    <subcellularLocation>
        <location evidence="3">Cytoplasmic vesicle</location>
        <location evidence="3">Secretory vesicle membrane</location>
        <topology evidence="3">Multi-pass membrane protein</topology>
    </subcellularLocation>
    <subcellularLocation>
        <location evidence="1">Cytoplasmic vesicle</location>
        <location evidence="1">Secretory vesicle</location>
        <location evidence="1">Synaptic vesicle membrane</location>
    </subcellularLocation>
    <subcellularLocation>
        <location evidence="4">Lysosome membrane</location>
    </subcellularLocation>
</comment>
<keyword evidence="12" id="KW-0325">Glycoprotein</keyword>
<evidence type="ECO:0000256" key="22">
    <source>
        <dbReference type="ARBA" id="ARBA00069713"/>
    </source>
</evidence>
<feature type="transmembrane region" description="Helical" evidence="27">
    <location>
        <begin position="158"/>
        <end position="181"/>
    </location>
</feature>
<dbReference type="GO" id="GO:0030672">
    <property type="term" value="C:synaptic vesicle membrane"/>
    <property type="evidence" value="ECO:0007669"/>
    <property type="project" value="UniProtKB-SubCell"/>
</dbReference>
<evidence type="ECO:0000256" key="1">
    <source>
        <dbReference type="ARBA" id="ARBA00004432"/>
    </source>
</evidence>
<evidence type="ECO:0000256" key="19">
    <source>
        <dbReference type="ARBA" id="ARBA00051447"/>
    </source>
</evidence>
<feature type="transmembrane region" description="Helical" evidence="27">
    <location>
        <begin position="420"/>
        <end position="441"/>
    </location>
</feature>
<keyword evidence="5" id="KW-0813">Transport</keyword>
<evidence type="ECO:0000256" key="4">
    <source>
        <dbReference type="ARBA" id="ARBA00004656"/>
    </source>
</evidence>
<sequence length="504" mass="56064">MERDMEAPYIERIPILRRQKKGCFSNIPKRFVLVLLGFLGIINVYAMRVNLSVAMVAMVQQTTDPVDIQSPDVACKELIPPMDTGNSSFPHKRGDFDWDSSTQATILGSFFYGYVVTQIPGGILAEKYGAKWLFGIGVLVTSLFTLLTPLAAELGVSYLVFVRVMEGLGEGVTYPAMNVMIGRWAPKVERSRMSAIIYTGSAVGNVFSFALSGIISANIGWPSVFYIFGALGVIWTVFWLLFIYETPEKHPYISEEEIKVIRYGQDNKTWEKSPTPWKSILTSFSVWALVLTHFGQNWGFYTLLTELPTYLASILHFNIKKNGIVSSLPYLTQAVFAILGSCMADYLRKSGRFRINVIRKTFNSFAFFVPAICVGLVGFVGCEPNIIIALFTLAMGFNGFMHSGFNVTHVDMSPEFSGTLMGLTNCIANLTGFLAPLYVGFITESGQTVENWTYVFVTTSIVFLVSGVIYNAFCTAELQPWGKSKSEDRRPSDDDRAPIIEDPS</sequence>
<evidence type="ECO:0000256" key="13">
    <source>
        <dbReference type="ARBA" id="ARBA00023228"/>
    </source>
</evidence>
<evidence type="ECO:0000256" key="21">
    <source>
        <dbReference type="ARBA" id="ARBA00056891"/>
    </source>
</evidence>
<proteinExistence type="predicted"/>
<dbReference type="GO" id="GO:0016323">
    <property type="term" value="C:basolateral plasma membrane"/>
    <property type="evidence" value="ECO:0007669"/>
    <property type="project" value="UniProtKB-SubCell"/>
</dbReference>
<dbReference type="Proteomes" id="UP000886998">
    <property type="component" value="Unassembled WGS sequence"/>
</dbReference>
<organism evidence="29 30">
    <name type="scientific">Trichonephila inaurata madagascariensis</name>
    <dbReference type="NCBI Taxonomy" id="2747483"/>
    <lineage>
        <taxon>Eukaryota</taxon>
        <taxon>Metazoa</taxon>
        <taxon>Ecdysozoa</taxon>
        <taxon>Arthropoda</taxon>
        <taxon>Chelicerata</taxon>
        <taxon>Arachnida</taxon>
        <taxon>Araneae</taxon>
        <taxon>Araneomorphae</taxon>
        <taxon>Entelegynae</taxon>
        <taxon>Araneoidea</taxon>
        <taxon>Nephilidae</taxon>
        <taxon>Trichonephila</taxon>
        <taxon>Trichonephila inaurata</taxon>
    </lineage>
</organism>
<dbReference type="InterPro" id="IPR011701">
    <property type="entry name" value="MFS"/>
</dbReference>
<comment type="caution">
    <text evidence="29">The sequence shown here is derived from an EMBL/GenBank/DDBJ whole genome shotgun (WGS) entry which is preliminary data.</text>
</comment>
<dbReference type="PROSITE" id="PS50850">
    <property type="entry name" value="MFS"/>
    <property type="match status" value="1"/>
</dbReference>
<keyword evidence="10" id="KW-0770">Synapse</keyword>
<dbReference type="GO" id="GO:0015293">
    <property type="term" value="F:symporter activity"/>
    <property type="evidence" value="ECO:0007669"/>
    <property type="project" value="UniProtKB-KW"/>
</dbReference>
<dbReference type="AlphaFoldDB" id="A0A8X6YHL0"/>
<keyword evidence="13" id="KW-0458">Lysosome</keyword>
<evidence type="ECO:0000256" key="18">
    <source>
        <dbReference type="ARBA" id="ARBA00051403"/>
    </source>
</evidence>
<evidence type="ECO:0000256" key="10">
    <source>
        <dbReference type="ARBA" id="ARBA00023018"/>
    </source>
</evidence>
<evidence type="ECO:0000256" key="15">
    <source>
        <dbReference type="ARBA" id="ARBA00050101"/>
    </source>
</evidence>
<evidence type="ECO:0000256" key="7">
    <source>
        <dbReference type="ARBA" id="ARBA00022692"/>
    </source>
</evidence>
<feature type="transmembrane region" description="Helical" evidence="27">
    <location>
        <begin position="223"/>
        <end position="244"/>
    </location>
</feature>
<dbReference type="CDD" id="cd17318">
    <property type="entry name" value="MFS_SLC17"/>
    <property type="match status" value="1"/>
</dbReference>
<evidence type="ECO:0000256" key="24">
    <source>
        <dbReference type="ARBA" id="ARBA00081195"/>
    </source>
</evidence>
<dbReference type="InterPro" id="IPR020846">
    <property type="entry name" value="MFS_dom"/>
</dbReference>
<feature type="transmembrane region" description="Helical" evidence="27">
    <location>
        <begin position="27"/>
        <end position="46"/>
    </location>
</feature>
<evidence type="ECO:0000256" key="20">
    <source>
        <dbReference type="ARBA" id="ARBA00051612"/>
    </source>
</evidence>
<dbReference type="FunFam" id="1.20.1250.20:FF:000003">
    <property type="entry name" value="Solute carrier family 17 member 3"/>
    <property type="match status" value="1"/>
</dbReference>
<keyword evidence="6" id="KW-1003">Cell membrane</keyword>
<dbReference type="GO" id="GO:0046942">
    <property type="term" value="P:carboxylic acid transport"/>
    <property type="evidence" value="ECO:0007669"/>
    <property type="project" value="UniProtKB-ARBA"/>
</dbReference>
<comment type="catalytic activity">
    <reaction evidence="19">
        <text>L-glutamate(out) = L-glutamate(in)</text>
        <dbReference type="Rhea" id="RHEA:66336"/>
        <dbReference type="ChEBI" id="CHEBI:29985"/>
    </reaction>
    <physiologicalReaction direction="left-to-right" evidence="19">
        <dbReference type="Rhea" id="RHEA:66337"/>
    </physiologicalReaction>
</comment>
<dbReference type="GO" id="GO:0006820">
    <property type="term" value="P:monoatomic anion transport"/>
    <property type="evidence" value="ECO:0007669"/>
    <property type="project" value="TreeGrafter"/>
</dbReference>
<comment type="catalytic activity">
    <reaction evidence="18">
        <text>N-acetyl-L-aspartyl-L-glutamate(out) = N-acetyl-L-aspartyl-L-glutamate(in)</text>
        <dbReference type="Rhea" id="RHEA:72599"/>
        <dbReference type="ChEBI" id="CHEBI:76931"/>
    </reaction>
    <physiologicalReaction direction="left-to-right" evidence="18">
        <dbReference type="Rhea" id="RHEA:72600"/>
    </physiologicalReaction>
</comment>
<dbReference type="EMBL" id="BMAV01019473">
    <property type="protein sequence ID" value="GFY72488.1"/>
    <property type="molecule type" value="Genomic_DNA"/>
</dbReference>
<name>A0A8X6YHL0_9ARAC</name>
<evidence type="ECO:0000256" key="23">
    <source>
        <dbReference type="ARBA" id="ARBA00080244"/>
    </source>
</evidence>
<comment type="catalytic activity">
    <reaction evidence="15">
        <text>2 nitrate(out) + H(+)(out) = 2 nitrate(in) + H(+)(in)</text>
        <dbReference type="Rhea" id="RHEA:71539"/>
        <dbReference type="ChEBI" id="CHEBI:15378"/>
        <dbReference type="ChEBI" id="CHEBI:17632"/>
    </reaction>
    <physiologicalReaction direction="left-to-right" evidence="15">
        <dbReference type="Rhea" id="RHEA:71540"/>
    </physiologicalReaction>
</comment>
<evidence type="ECO:0000256" key="2">
    <source>
        <dbReference type="ARBA" id="ARBA00004554"/>
    </source>
</evidence>
<keyword evidence="7 27" id="KW-0812">Transmembrane</keyword>
<comment type="catalytic activity">
    <reaction evidence="17">
        <text>N-acetylneuraminate(in) + H(+)(in) = N-acetylneuraminate(out) + H(+)(out)</text>
        <dbReference type="Rhea" id="RHEA:28987"/>
        <dbReference type="ChEBI" id="CHEBI:15378"/>
        <dbReference type="ChEBI" id="CHEBI:35418"/>
    </reaction>
    <physiologicalReaction direction="right-to-left" evidence="17">
        <dbReference type="Rhea" id="RHEA:28989"/>
    </physiologicalReaction>
</comment>
<evidence type="ECO:0000256" key="6">
    <source>
        <dbReference type="ARBA" id="ARBA00022475"/>
    </source>
</evidence>
<reference evidence="29" key="1">
    <citation type="submission" date="2020-08" db="EMBL/GenBank/DDBJ databases">
        <title>Multicomponent nature underlies the extraordinary mechanical properties of spider dragline silk.</title>
        <authorList>
            <person name="Kono N."/>
            <person name="Nakamura H."/>
            <person name="Mori M."/>
            <person name="Yoshida Y."/>
            <person name="Ohtoshi R."/>
            <person name="Malay A.D."/>
            <person name="Moran D.A.P."/>
            <person name="Tomita M."/>
            <person name="Numata K."/>
            <person name="Arakawa K."/>
        </authorList>
    </citation>
    <scope>NUCLEOTIDE SEQUENCE</scope>
</reference>
<feature type="transmembrane region" description="Helical" evidence="27">
    <location>
        <begin position="453"/>
        <end position="473"/>
    </location>
</feature>
<evidence type="ECO:0000256" key="5">
    <source>
        <dbReference type="ARBA" id="ARBA00022448"/>
    </source>
</evidence>
<evidence type="ECO:0000256" key="11">
    <source>
        <dbReference type="ARBA" id="ARBA00023136"/>
    </source>
</evidence>
<keyword evidence="9 27" id="KW-1133">Transmembrane helix</keyword>
<feature type="transmembrane region" description="Helical" evidence="27">
    <location>
        <begin position="104"/>
        <end position="125"/>
    </location>
</feature>
<feature type="transmembrane region" description="Helical" evidence="27">
    <location>
        <begin position="132"/>
        <end position="152"/>
    </location>
</feature>
<comment type="catalytic activity">
    <reaction evidence="20">
        <text>D-glucuronate(out) + H(+)(out) = D-glucuronate(in) + H(+)(in)</text>
        <dbReference type="Rhea" id="RHEA:72591"/>
        <dbReference type="ChEBI" id="CHEBI:15378"/>
        <dbReference type="ChEBI" id="CHEBI:58720"/>
    </reaction>
    <physiologicalReaction direction="left-to-right" evidence="20">
        <dbReference type="Rhea" id="RHEA:72592"/>
    </physiologicalReaction>
</comment>
<evidence type="ECO:0000256" key="26">
    <source>
        <dbReference type="SAM" id="MobiDB-lite"/>
    </source>
</evidence>
<dbReference type="Gene3D" id="1.20.1250.20">
    <property type="entry name" value="MFS general substrate transporter like domains"/>
    <property type="match status" value="2"/>
</dbReference>
<evidence type="ECO:0000256" key="9">
    <source>
        <dbReference type="ARBA" id="ARBA00022989"/>
    </source>
</evidence>
<evidence type="ECO:0000259" key="28">
    <source>
        <dbReference type="PROSITE" id="PS50850"/>
    </source>
</evidence>
<evidence type="ECO:0000256" key="3">
    <source>
        <dbReference type="ARBA" id="ARBA00004638"/>
    </source>
</evidence>
<evidence type="ECO:0000256" key="16">
    <source>
        <dbReference type="ARBA" id="ARBA00050554"/>
    </source>
</evidence>
<evidence type="ECO:0000313" key="30">
    <source>
        <dbReference type="Proteomes" id="UP000886998"/>
    </source>
</evidence>
<evidence type="ECO:0000256" key="12">
    <source>
        <dbReference type="ARBA" id="ARBA00023180"/>
    </source>
</evidence>
<dbReference type="Pfam" id="PF07690">
    <property type="entry name" value="MFS_1"/>
    <property type="match status" value="1"/>
</dbReference>
<comment type="catalytic activity">
    <reaction evidence="16">
        <text>L-aspartate(out) = L-aspartate(in)</text>
        <dbReference type="Rhea" id="RHEA:66332"/>
        <dbReference type="ChEBI" id="CHEBI:29991"/>
    </reaction>
    <physiologicalReaction direction="left-to-right" evidence="16">
        <dbReference type="Rhea" id="RHEA:66333"/>
    </physiologicalReaction>
</comment>
<evidence type="ECO:0000313" key="29">
    <source>
        <dbReference type="EMBL" id="GFY72488.1"/>
    </source>
</evidence>
<dbReference type="InterPro" id="IPR050382">
    <property type="entry name" value="MFS_Na/Anion_cotransporter"/>
</dbReference>
<evidence type="ECO:0000256" key="17">
    <source>
        <dbReference type="ARBA" id="ARBA00050625"/>
    </source>
</evidence>
<accession>A0A8X6YHL0</accession>
<evidence type="ECO:0000256" key="27">
    <source>
        <dbReference type="SAM" id="Phobius"/>
    </source>
</evidence>
<dbReference type="PANTHER" id="PTHR11662:SF399">
    <property type="entry name" value="FI19708P1-RELATED"/>
    <property type="match status" value="1"/>
</dbReference>
<feature type="transmembrane region" description="Helical" evidence="27">
    <location>
        <begin position="193"/>
        <end position="217"/>
    </location>
</feature>